<keyword evidence="2" id="KW-1185">Reference proteome</keyword>
<reference evidence="1 2" key="1">
    <citation type="submission" date="2023-06" db="EMBL/GenBank/DDBJ databases">
        <title>Pelomonas sp. APW6 16S ribosomal RNA gene genome sequencing and assembly.</title>
        <authorList>
            <person name="Woo H."/>
        </authorList>
    </citation>
    <scope>NUCLEOTIDE SEQUENCE [LARGE SCALE GENOMIC DNA]</scope>
    <source>
        <strain evidence="1 2">APW6</strain>
    </source>
</reference>
<comment type="caution">
    <text evidence="1">The sequence shown here is derived from an EMBL/GenBank/DDBJ whole genome shotgun (WGS) entry which is preliminary data.</text>
</comment>
<accession>A0ABT7LEB6</accession>
<gene>
    <name evidence="1" type="ORF">QRD43_01810</name>
</gene>
<name>A0ABT7LEB6_9BURK</name>
<sequence length="173" mass="18649">MKSLAAAILLGSHLLAFGQACDEAKLENAALQLLKAPQSGKCRDIVGQLNADKFWSQACDRLNGKYKDLHAEFARRTAFYSQGVKRWGGLTLVLHEIHGPSPEQFSIALSGGLNCSGEKIDPVLDAAFPASDCGEAFWKNIPVEKYQGAVAAECRSGNWFIVNPNGVGNISDK</sequence>
<proteinExistence type="predicted"/>
<organism evidence="1 2">
    <name type="scientific">Roseateles subflavus</name>
    <dbReference type="NCBI Taxonomy" id="3053353"/>
    <lineage>
        <taxon>Bacteria</taxon>
        <taxon>Pseudomonadati</taxon>
        <taxon>Pseudomonadota</taxon>
        <taxon>Betaproteobacteria</taxon>
        <taxon>Burkholderiales</taxon>
        <taxon>Sphaerotilaceae</taxon>
        <taxon>Roseateles</taxon>
    </lineage>
</organism>
<evidence type="ECO:0000313" key="2">
    <source>
        <dbReference type="Proteomes" id="UP001238603"/>
    </source>
</evidence>
<dbReference type="EMBL" id="JASVDS010000001">
    <property type="protein sequence ID" value="MDL5030627.1"/>
    <property type="molecule type" value="Genomic_DNA"/>
</dbReference>
<dbReference type="PROSITE" id="PS51257">
    <property type="entry name" value="PROKAR_LIPOPROTEIN"/>
    <property type="match status" value="1"/>
</dbReference>
<dbReference type="RefSeq" id="WP_285980760.1">
    <property type="nucleotide sequence ID" value="NZ_JASVDS010000001.1"/>
</dbReference>
<evidence type="ECO:0000313" key="1">
    <source>
        <dbReference type="EMBL" id="MDL5030627.1"/>
    </source>
</evidence>
<dbReference type="Proteomes" id="UP001238603">
    <property type="component" value="Unassembled WGS sequence"/>
</dbReference>
<protein>
    <submittedName>
        <fullName evidence="1">Uncharacterized protein</fullName>
    </submittedName>
</protein>